<accession>A0A4V1IPS9</accession>
<dbReference type="Proteomes" id="UP000269721">
    <property type="component" value="Unassembled WGS sequence"/>
</dbReference>
<gene>
    <name evidence="2" type="ORF">BDK51DRAFT_27988</name>
</gene>
<proteinExistence type="predicted"/>
<feature type="region of interest" description="Disordered" evidence="1">
    <location>
        <begin position="1"/>
        <end position="60"/>
    </location>
</feature>
<name>A0A4V1IPS9_9FUNG</name>
<keyword evidence="3" id="KW-1185">Reference proteome</keyword>
<evidence type="ECO:0000256" key="1">
    <source>
        <dbReference type="SAM" id="MobiDB-lite"/>
    </source>
</evidence>
<feature type="compositionally biased region" description="Low complexity" evidence="1">
    <location>
        <begin position="38"/>
        <end position="59"/>
    </location>
</feature>
<dbReference type="EMBL" id="ML000476">
    <property type="protein sequence ID" value="RKO84117.1"/>
    <property type="molecule type" value="Genomic_DNA"/>
</dbReference>
<protein>
    <submittedName>
        <fullName evidence="2">Uncharacterized protein</fullName>
    </submittedName>
</protein>
<dbReference type="AlphaFoldDB" id="A0A4V1IPS9"/>
<evidence type="ECO:0000313" key="3">
    <source>
        <dbReference type="Proteomes" id="UP000269721"/>
    </source>
</evidence>
<organism evidence="2 3">
    <name type="scientific">Blyttiomyces helicus</name>
    <dbReference type="NCBI Taxonomy" id="388810"/>
    <lineage>
        <taxon>Eukaryota</taxon>
        <taxon>Fungi</taxon>
        <taxon>Fungi incertae sedis</taxon>
        <taxon>Chytridiomycota</taxon>
        <taxon>Chytridiomycota incertae sedis</taxon>
        <taxon>Chytridiomycetes</taxon>
        <taxon>Chytridiomycetes incertae sedis</taxon>
        <taxon>Blyttiomyces</taxon>
    </lineage>
</organism>
<feature type="non-terminal residue" evidence="2">
    <location>
        <position position="117"/>
    </location>
</feature>
<sequence length="117" mass="11779">MGSNNSHEIPPPQSATPASTSGLQGWLAGHLRGRDSTTAEADTVAEAAAPTPTPAVGGSDISDIAIIPSGSSVMLAGGDTNVPGHVSRGLTSSVRASSDVYMKVIAVGTQQQRRQEA</sequence>
<reference evidence="3" key="1">
    <citation type="journal article" date="2018" name="Nat. Microbiol.">
        <title>Leveraging single-cell genomics to expand the fungal tree of life.</title>
        <authorList>
            <person name="Ahrendt S.R."/>
            <person name="Quandt C.A."/>
            <person name="Ciobanu D."/>
            <person name="Clum A."/>
            <person name="Salamov A."/>
            <person name="Andreopoulos B."/>
            <person name="Cheng J.F."/>
            <person name="Woyke T."/>
            <person name="Pelin A."/>
            <person name="Henrissat B."/>
            <person name="Reynolds N.K."/>
            <person name="Benny G.L."/>
            <person name="Smith M.E."/>
            <person name="James T.Y."/>
            <person name="Grigoriev I.V."/>
        </authorList>
    </citation>
    <scope>NUCLEOTIDE SEQUENCE [LARGE SCALE GENOMIC DNA]</scope>
</reference>
<evidence type="ECO:0000313" key="2">
    <source>
        <dbReference type="EMBL" id="RKO84117.1"/>
    </source>
</evidence>